<dbReference type="PANTHER" id="PTHR10819">
    <property type="entry name" value="PHOSPHOTRIESTERASE-RELATED"/>
    <property type="match status" value="1"/>
</dbReference>
<dbReference type="PANTHER" id="PTHR10819:SF3">
    <property type="entry name" value="PHOSPHOTRIESTERASE-RELATED PROTEIN"/>
    <property type="match status" value="1"/>
</dbReference>
<organism evidence="3">
    <name type="scientific">freshwater metagenome</name>
    <dbReference type="NCBI Taxonomy" id="449393"/>
    <lineage>
        <taxon>unclassified sequences</taxon>
        <taxon>metagenomes</taxon>
        <taxon>ecological metagenomes</taxon>
    </lineage>
</organism>
<gene>
    <name evidence="3" type="ORF">GM51_9600</name>
</gene>
<keyword evidence="1" id="KW-0479">Metal-binding</keyword>
<evidence type="ECO:0008006" key="4">
    <source>
        <dbReference type="Google" id="ProtNLM"/>
    </source>
</evidence>
<reference evidence="3" key="1">
    <citation type="submission" date="2014-06" db="EMBL/GenBank/DDBJ databases">
        <title>Key roles for freshwater Actinobacteria revealed by deep metagenomic sequencing.</title>
        <authorList>
            <person name="Ghai R."/>
            <person name="Mizuno C.M."/>
            <person name="Picazo A."/>
            <person name="Camacho A."/>
            <person name="Rodriguez-Valera F."/>
        </authorList>
    </citation>
    <scope>NUCLEOTIDE SEQUENCE</scope>
</reference>
<protein>
    <recommendedName>
        <fullName evidence="4">Aryldialkylphosphatase</fullName>
    </recommendedName>
</protein>
<proteinExistence type="predicted"/>
<dbReference type="GO" id="GO:0008270">
    <property type="term" value="F:zinc ion binding"/>
    <property type="evidence" value="ECO:0007669"/>
    <property type="project" value="InterPro"/>
</dbReference>
<dbReference type="GO" id="GO:0016787">
    <property type="term" value="F:hydrolase activity"/>
    <property type="evidence" value="ECO:0007669"/>
    <property type="project" value="UniProtKB-KW"/>
</dbReference>
<dbReference type="Gene3D" id="3.20.20.140">
    <property type="entry name" value="Metal-dependent hydrolases"/>
    <property type="match status" value="1"/>
</dbReference>
<dbReference type="InterPro" id="IPR001559">
    <property type="entry name" value="Phosphotriesterase"/>
</dbReference>
<dbReference type="PROSITE" id="PS51347">
    <property type="entry name" value="PHOSPHOTRIESTERASE_2"/>
    <property type="match status" value="1"/>
</dbReference>
<dbReference type="Pfam" id="PF02126">
    <property type="entry name" value="PTE"/>
    <property type="match status" value="1"/>
</dbReference>
<dbReference type="InterPro" id="IPR032466">
    <property type="entry name" value="Metal_Hydrolase"/>
</dbReference>
<keyword evidence="2" id="KW-0378">Hydrolase</keyword>
<comment type="caution">
    <text evidence="3">The sequence shown here is derived from an EMBL/GenBank/DDBJ whole genome shotgun (WGS) entry which is preliminary data.</text>
</comment>
<dbReference type="SUPFAM" id="SSF51556">
    <property type="entry name" value="Metallo-dependent hydrolases"/>
    <property type="match status" value="1"/>
</dbReference>
<sequence>MNSKIRTVLGDIPPEKLGVTYMHEHLIIESEIVKKNFEHIYLPSVEEAISEVSLCKKVGVKSMVDCMPTGAGRNAEKLKKISEATGINIIATTGLHHDRYYNQDDVIEKLNSEKLAQLFITEIENGMNNTDIKAGIIKVSTSGPKIKDRENKLFEAATIATQKTGAPIISHCEHGTGALEQIDLFQRLGVNLSNVTLSHTDKENDHGYHREILSSGINVEYDQSLRQGTEVKPQSAQLTVAMINAGYASQIMLGTDGARRSLWSSLGGTPGLSWLYSGWSKKLADLGVSQEQLHKLFISNPASVLTFSS</sequence>
<evidence type="ECO:0000256" key="2">
    <source>
        <dbReference type="ARBA" id="ARBA00022801"/>
    </source>
</evidence>
<dbReference type="EMBL" id="JNSL01000053">
    <property type="protein sequence ID" value="KGA17867.1"/>
    <property type="molecule type" value="Genomic_DNA"/>
</dbReference>
<dbReference type="AlphaFoldDB" id="A0A094Q3B3"/>
<accession>A0A094Q3B3</accession>
<dbReference type="PIRSF" id="PIRSF016839">
    <property type="entry name" value="PhP"/>
    <property type="match status" value="1"/>
</dbReference>
<evidence type="ECO:0000256" key="1">
    <source>
        <dbReference type="ARBA" id="ARBA00022723"/>
    </source>
</evidence>
<name>A0A094Q3B3_9ZZZZ</name>
<evidence type="ECO:0000313" key="3">
    <source>
        <dbReference type="EMBL" id="KGA17867.1"/>
    </source>
</evidence>